<evidence type="ECO:0000256" key="2">
    <source>
        <dbReference type="ARBA" id="ARBA00022801"/>
    </source>
</evidence>
<dbReference type="PANTHER" id="PTHR31308:SF3">
    <property type="entry name" value="ENDOGLYCOCERAMIDASE"/>
    <property type="match status" value="1"/>
</dbReference>
<dbReference type="InterPro" id="IPR017853">
    <property type="entry name" value="GH"/>
</dbReference>
<proteinExistence type="inferred from homology"/>
<name>A0ABM9L877_9MYCO</name>
<dbReference type="InterPro" id="IPR048996">
    <property type="entry name" value="PGRS_rpt"/>
</dbReference>
<keyword evidence="3" id="KW-0326">Glycosidase</keyword>
<dbReference type="SUPFAM" id="SSF51445">
    <property type="entry name" value="(Trans)glycosidases"/>
    <property type="match status" value="1"/>
</dbReference>
<feature type="domain" description="Glycoside hydrolase family 5 C-terminal" evidence="6">
    <location>
        <begin position="619"/>
        <end position="705"/>
    </location>
</feature>
<dbReference type="InterPro" id="IPR041036">
    <property type="entry name" value="GH5_C"/>
</dbReference>
<accession>A0ABM9L877</accession>
<dbReference type="PANTHER" id="PTHR31308">
    <property type="match status" value="1"/>
</dbReference>
<dbReference type="Pfam" id="PF18564">
    <property type="entry name" value="Glyco_hydro_5_C"/>
    <property type="match status" value="1"/>
</dbReference>
<evidence type="ECO:0000256" key="1">
    <source>
        <dbReference type="ARBA" id="ARBA00005641"/>
    </source>
</evidence>
<gene>
    <name evidence="7" type="ORF">MU0083_000822</name>
</gene>
<dbReference type="InterPro" id="IPR001547">
    <property type="entry name" value="Glyco_hydro_5"/>
</dbReference>
<keyword evidence="8" id="KW-1185">Reference proteome</keyword>
<keyword evidence="4" id="KW-0732">Signal</keyword>
<dbReference type="InterPro" id="IPR013780">
    <property type="entry name" value="Glyco_hydro_b"/>
</dbReference>
<comment type="similarity">
    <text evidence="1">Belongs to the glycosyl hydrolase 5 (cellulase A) family.</text>
</comment>
<evidence type="ECO:0000256" key="3">
    <source>
        <dbReference type="ARBA" id="ARBA00023295"/>
    </source>
</evidence>
<dbReference type="Gene3D" id="3.20.20.80">
    <property type="entry name" value="Glycosidases"/>
    <property type="match status" value="1"/>
</dbReference>
<organism evidence="7 8">
    <name type="scientific">[Mycobacterium] kokjensenii</name>
    <dbReference type="NCBI Taxonomy" id="3064287"/>
    <lineage>
        <taxon>Bacteria</taxon>
        <taxon>Bacillati</taxon>
        <taxon>Actinomycetota</taxon>
        <taxon>Actinomycetes</taxon>
        <taxon>Mycobacteriales</taxon>
        <taxon>Mycobacteriaceae</taxon>
        <taxon>Mycolicibacter</taxon>
    </lineage>
</organism>
<feature type="signal peptide" evidence="4">
    <location>
        <begin position="1"/>
        <end position="34"/>
    </location>
</feature>
<evidence type="ECO:0000313" key="7">
    <source>
        <dbReference type="EMBL" id="CAJ1494479.1"/>
    </source>
</evidence>
<dbReference type="Gene3D" id="2.60.40.1180">
    <property type="entry name" value="Golgi alpha-mannosidase II"/>
    <property type="match status" value="1"/>
</dbReference>
<feature type="chain" id="PRO_5045625689" evidence="4">
    <location>
        <begin position="35"/>
        <end position="709"/>
    </location>
</feature>
<evidence type="ECO:0000259" key="6">
    <source>
        <dbReference type="Pfam" id="PF18564"/>
    </source>
</evidence>
<reference evidence="7 8" key="1">
    <citation type="submission" date="2023-08" db="EMBL/GenBank/DDBJ databases">
        <authorList>
            <person name="Folkvardsen B D."/>
            <person name="Norman A."/>
        </authorList>
    </citation>
    <scope>NUCLEOTIDE SEQUENCE [LARGE SCALE GENOMIC DNA]</scope>
    <source>
        <strain evidence="7 8">Mu0083</strain>
    </source>
</reference>
<evidence type="ECO:0000313" key="8">
    <source>
        <dbReference type="Proteomes" id="UP001190336"/>
    </source>
</evidence>
<dbReference type="Pfam" id="PF00150">
    <property type="entry name" value="Cellulase"/>
    <property type="match status" value="1"/>
</dbReference>
<dbReference type="Pfam" id="PF21526">
    <property type="entry name" value="PGRS"/>
    <property type="match status" value="1"/>
</dbReference>
<dbReference type="RefSeq" id="WP_308475738.1">
    <property type="nucleotide sequence ID" value="NZ_OY726394.1"/>
</dbReference>
<keyword evidence="2" id="KW-0378">Hydrolase</keyword>
<sequence length="709" mass="73242">MARRRSKAVGSRVAGVAAFLAVAPMAAMAPAAHADVDDMMDVLLSPFATADGVLDGAALFDADAWNEFLSTAHWDDSLAALAEPGPAAGLDLYALMHDAGQQWIDSELGSTVNGVINQLFGFGSIVIGNGADGTADNPDGGNGGWLFGDGGNGWNSTDDGVAGGHGGAAVGLFGNGGAGGDGGAGAIGGDGGAGAWLLGDGGNGGDAGDGATDTGLPALGGAGGTAGLWAGSHGASGHFGTLPGGITGTTDPVVQVTDGWLTNADGQVVIWHGLNQVYKVSPYTPSGDGFGEDDAAFLAANGFNSVRLGVIWAGVEPEPGVIDYDYLASIADTVEILARHNIVAILDMHQDLYNEEFGGEGAPDWATFNGGLPHIGLGFPATYPVSPAQNHAWDAFWANEKAPDGMGLQNHYALMWQAVADYFKGNENVAGYDIMNEPWAGTHWLGTILGNPYFDSQQLTPFYNQIDDAIRSVDPNKTVFFEPTALFGSLPVPTYLGTVDDPNSAFSFHHYCMTASLFPGTSFGCDWNADVVFDYAMDYMQEHNVPGWLSEFGATNNLGAIEASLQGSNGNLFGWSEWAYSGRDITSISPEDQALVYDPSKPPVGDNVNWDKLDVLAQPYPQAISGTPTSWSVDNGVFNFSYSTERADGSGSFAAGSETTISVPTSQFPDGYTVTVTGGHVTSEANASQLTIASDSGASTVKVTVTAAS</sequence>
<dbReference type="InterPro" id="IPR052066">
    <property type="entry name" value="Glycosphingolipid_Hydrolases"/>
</dbReference>
<evidence type="ECO:0000259" key="5">
    <source>
        <dbReference type="Pfam" id="PF00150"/>
    </source>
</evidence>
<dbReference type="Proteomes" id="UP001190336">
    <property type="component" value="Chromosome"/>
</dbReference>
<evidence type="ECO:0000256" key="4">
    <source>
        <dbReference type="SAM" id="SignalP"/>
    </source>
</evidence>
<feature type="domain" description="Glycoside hydrolase family 5" evidence="5">
    <location>
        <begin position="265"/>
        <end position="581"/>
    </location>
</feature>
<dbReference type="EMBL" id="OY726394">
    <property type="protein sequence ID" value="CAJ1494479.1"/>
    <property type="molecule type" value="Genomic_DNA"/>
</dbReference>
<protein>
    <submittedName>
        <fullName evidence="7">Cellulase family glycosylhydrolase</fullName>
    </submittedName>
</protein>